<dbReference type="Proteomes" id="UP000278398">
    <property type="component" value="Unassembled WGS sequence"/>
</dbReference>
<protein>
    <submittedName>
        <fullName evidence="2">DUF4345 domain-containing protein</fullName>
    </submittedName>
</protein>
<feature type="transmembrane region" description="Helical" evidence="1">
    <location>
        <begin position="52"/>
        <end position="71"/>
    </location>
</feature>
<feature type="transmembrane region" description="Helical" evidence="1">
    <location>
        <begin position="77"/>
        <end position="97"/>
    </location>
</feature>
<keyword evidence="1" id="KW-0472">Membrane</keyword>
<keyword evidence="1" id="KW-0812">Transmembrane</keyword>
<gene>
    <name evidence="2" type="ORF">EJC49_01515</name>
</gene>
<evidence type="ECO:0000313" key="3">
    <source>
        <dbReference type="Proteomes" id="UP000278398"/>
    </source>
</evidence>
<accession>A0A429Z3X7</accession>
<organism evidence="2 3">
    <name type="scientific">Aquibium carbonis</name>
    <dbReference type="NCBI Taxonomy" id="2495581"/>
    <lineage>
        <taxon>Bacteria</taxon>
        <taxon>Pseudomonadati</taxon>
        <taxon>Pseudomonadota</taxon>
        <taxon>Alphaproteobacteria</taxon>
        <taxon>Hyphomicrobiales</taxon>
        <taxon>Phyllobacteriaceae</taxon>
        <taxon>Aquibium</taxon>
    </lineage>
</organism>
<dbReference type="RefSeq" id="WP_126697676.1">
    <property type="nucleotide sequence ID" value="NZ_RWKW01000002.1"/>
</dbReference>
<comment type="caution">
    <text evidence="2">The sequence shown here is derived from an EMBL/GenBank/DDBJ whole genome shotgun (WGS) entry which is preliminary data.</text>
</comment>
<keyword evidence="3" id="KW-1185">Reference proteome</keyword>
<proteinExistence type="predicted"/>
<dbReference type="EMBL" id="RWKW01000002">
    <property type="protein sequence ID" value="RST88402.1"/>
    <property type="molecule type" value="Genomic_DNA"/>
</dbReference>
<keyword evidence="1" id="KW-1133">Transmembrane helix</keyword>
<evidence type="ECO:0000313" key="2">
    <source>
        <dbReference type="EMBL" id="RST88402.1"/>
    </source>
</evidence>
<name>A0A429Z3X7_9HYPH</name>
<sequence>MELTLPWPTTTGEALAFASAVAAILAGLAALILPGPWAGLTGEPRDRAVASSALRAASGFPIGLGIVAIMLAQPLLYLALGVGWFFCAVGRAAALAADRTAYGMGLVRLGLDILLAALPLAYAFGYLP</sequence>
<feature type="transmembrane region" description="Helical" evidence="1">
    <location>
        <begin position="15"/>
        <end position="40"/>
    </location>
</feature>
<reference evidence="2 3" key="1">
    <citation type="submission" date="2018-12" db="EMBL/GenBank/DDBJ databases">
        <title>Mesorhizobium carbonis sp. nov., isolated from coal mine water.</title>
        <authorList>
            <person name="Xin W."/>
            <person name="Xu Z."/>
            <person name="Xiang F."/>
            <person name="Zhang J."/>
            <person name="Xi L."/>
            <person name="Liu J."/>
        </authorList>
    </citation>
    <scope>NUCLEOTIDE SEQUENCE [LARGE SCALE GENOMIC DNA]</scope>
    <source>
        <strain evidence="2 3">B2.3</strain>
    </source>
</reference>
<evidence type="ECO:0000256" key="1">
    <source>
        <dbReference type="SAM" id="Phobius"/>
    </source>
</evidence>
<dbReference type="AlphaFoldDB" id="A0A429Z3X7"/>
<feature type="transmembrane region" description="Helical" evidence="1">
    <location>
        <begin position="109"/>
        <end position="127"/>
    </location>
</feature>